<evidence type="ECO:0000313" key="4">
    <source>
        <dbReference type="Proteomes" id="UP001500902"/>
    </source>
</evidence>
<feature type="domain" description="BD-FAE-like" evidence="2">
    <location>
        <begin position="65"/>
        <end position="273"/>
    </location>
</feature>
<dbReference type="InterPro" id="IPR050300">
    <property type="entry name" value="GDXG_lipolytic_enzyme"/>
</dbReference>
<dbReference type="Gene3D" id="3.40.50.1820">
    <property type="entry name" value="alpha/beta hydrolase"/>
    <property type="match status" value="1"/>
</dbReference>
<dbReference type="PANTHER" id="PTHR48081:SF13">
    <property type="entry name" value="ALPHA_BETA HYDROLASE"/>
    <property type="match status" value="1"/>
</dbReference>
<dbReference type="Proteomes" id="UP001500902">
    <property type="component" value="Unassembled WGS sequence"/>
</dbReference>
<keyword evidence="4" id="KW-1185">Reference proteome</keyword>
<comment type="caution">
    <text evidence="3">The sequence shown here is derived from an EMBL/GenBank/DDBJ whole genome shotgun (WGS) entry which is preliminary data.</text>
</comment>
<evidence type="ECO:0000256" key="1">
    <source>
        <dbReference type="ARBA" id="ARBA00022801"/>
    </source>
</evidence>
<dbReference type="GO" id="GO:0016787">
    <property type="term" value="F:hydrolase activity"/>
    <property type="evidence" value="ECO:0007669"/>
    <property type="project" value="UniProtKB-KW"/>
</dbReference>
<dbReference type="SUPFAM" id="SSF53474">
    <property type="entry name" value="alpha/beta-Hydrolases"/>
    <property type="match status" value="1"/>
</dbReference>
<dbReference type="PANTHER" id="PTHR48081">
    <property type="entry name" value="AB HYDROLASE SUPERFAMILY PROTEIN C4A8.06C"/>
    <property type="match status" value="1"/>
</dbReference>
<evidence type="ECO:0000313" key="3">
    <source>
        <dbReference type="EMBL" id="GAA3643059.1"/>
    </source>
</evidence>
<name>A0ABP7AYF8_9ACTN</name>
<dbReference type="Pfam" id="PF20434">
    <property type="entry name" value="BD-FAE"/>
    <property type="match status" value="1"/>
</dbReference>
<keyword evidence="1 3" id="KW-0378">Hydrolase</keyword>
<dbReference type="InterPro" id="IPR029058">
    <property type="entry name" value="AB_hydrolase_fold"/>
</dbReference>
<evidence type="ECO:0000259" key="2">
    <source>
        <dbReference type="Pfam" id="PF20434"/>
    </source>
</evidence>
<gene>
    <name evidence="3" type="ORF">GCM10022224_001770</name>
</gene>
<reference evidence="4" key="1">
    <citation type="journal article" date="2019" name="Int. J. Syst. Evol. Microbiol.">
        <title>The Global Catalogue of Microorganisms (GCM) 10K type strain sequencing project: providing services to taxonomists for standard genome sequencing and annotation.</title>
        <authorList>
            <consortium name="The Broad Institute Genomics Platform"/>
            <consortium name="The Broad Institute Genome Sequencing Center for Infectious Disease"/>
            <person name="Wu L."/>
            <person name="Ma J."/>
        </authorList>
    </citation>
    <scope>NUCLEOTIDE SEQUENCE [LARGE SCALE GENOMIC DNA]</scope>
    <source>
        <strain evidence="4">JCM 16904</strain>
    </source>
</reference>
<dbReference type="InterPro" id="IPR049492">
    <property type="entry name" value="BD-FAE-like_dom"/>
</dbReference>
<proteinExistence type="predicted"/>
<accession>A0ABP7AYF8</accession>
<dbReference type="EMBL" id="BAAAZP010000003">
    <property type="protein sequence ID" value="GAA3643059.1"/>
    <property type="molecule type" value="Genomic_DNA"/>
</dbReference>
<dbReference type="RefSeq" id="WP_344871867.1">
    <property type="nucleotide sequence ID" value="NZ_BAAAZP010000003.1"/>
</dbReference>
<organism evidence="3 4">
    <name type="scientific">Nonomuraea antimicrobica</name>
    <dbReference type="NCBI Taxonomy" id="561173"/>
    <lineage>
        <taxon>Bacteria</taxon>
        <taxon>Bacillati</taxon>
        <taxon>Actinomycetota</taxon>
        <taxon>Actinomycetes</taxon>
        <taxon>Streptosporangiales</taxon>
        <taxon>Streptosporangiaceae</taxon>
        <taxon>Nonomuraea</taxon>
    </lineage>
</organism>
<sequence length="321" mass="33620">MNGMRLIMALAALTGRPIRLSSVAAPDDDPDSLRLRVDPADQITPGRAFHAHRGIQYAAGRKLRLDLLTPRTPGPHPLVVYLPGGGFVTARRAMAARQRRQVTQAGFAVAAVEYRTVGDGATYRDGLADVAAAVSFLRAHAARYDIDPARTALWGESAGGYLAAMAATDPDHGVAALTGAGVDAVVDVFGATHLATVAAGFDPDTAAATTAPGTPLPAYVLGPGRAFADHPDEVTRADPVSHVTGATPPFLLLHGDDDRIIAPVQTARLHRALRRAGVDSTRYVLEGAGHGALSPQARAWTSTQVMDIVVGFLRSRLGDEV</sequence>
<protein>
    <submittedName>
        <fullName evidence="3">Alpha/beta hydrolase</fullName>
    </submittedName>
</protein>